<evidence type="ECO:0000313" key="10">
    <source>
        <dbReference type="EMBL" id="AKD02166.1"/>
    </source>
</evidence>
<dbReference type="FunFam" id="3.30.565.10:FF:000003">
    <property type="entry name" value="DNA mismatch repair endonuclease MutL"/>
    <property type="match status" value="1"/>
</dbReference>
<dbReference type="HOGENOM" id="CLU_004131_4_0_10"/>
<evidence type="ECO:0000256" key="2">
    <source>
        <dbReference type="ARBA" id="ARBA00021975"/>
    </source>
</evidence>
<dbReference type="Gene3D" id="3.30.1370.100">
    <property type="entry name" value="MutL, C-terminal domain, regulatory subdomain"/>
    <property type="match status" value="1"/>
</dbReference>
<dbReference type="InterPro" id="IPR002099">
    <property type="entry name" value="MutL/Mlh/PMS"/>
</dbReference>
<dbReference type="InterPro" id="IPR042120">
    <property type="entry name" value="MutL_C_dimsub"/>
</dbReference>
<dbReference type="InterPro" id="IPR013507">
    <property type="entry name" value="DNA_mismatch_S5_2-like"/>
</dbReference>
<dbReference type="SMART" id="SM00853">
    <property type="entry name" value="MutL_C"/>
    <property type="match status" value="1"/>
</dbReference>
<feature type="coiled-coil region" evidence="6">
    <location>
        <begin position="533"/>
        <end position="560"/>
    </location>
</feature>
<evidence type="ECO:0000256" key="1">
    <source>
        <dbReference type="ARBA" id="ARBA00006082"/>
    </source>
</evidence>
<dbReference type="InterPro" id="IPR038973">
    <property type="entry name" value="MutL/Mlh/Pms-like"/>
</dbReference>
<dbReference type="NCBIfam" id="TIGR00585">
    <property type="entry name" value="mutl"/>
    <property type="match status" value="1"/>
</dbReference>
<evidence type="ECO:0000259" key="8">
    <source>
        <dbReference type="SMART" id="SM00853"/>
    </source>
</evidence>
<evidence type="ECO:0000313" key="11">
    <source>
        <dbReference type="Proteomes" id="UP000033109"/>
    </source>
</evidence>
<evidence type="ECO:0000256" key="3">
    <source>
        <dbReference type="ARBA" id="ARBA00022763"/>
    </source>
</evidence>
<dbReference type="STRING" id="400092.PKOR_02240"/>
<keyword evidence="3 5" id="KW-0227">DNA damage</keyword>
<dbReference type="EMBL" id="CP009621">
    <property type="protein sequence ID" value="AKD02166.1"/>
    <property type="molecule type" value="Genomic_DNA"/>
</dbReference>
<dbReference type="AlphaFoldDB" id="A0A0E3UVU4"/>
<sequence>MPDIIHLLPDFLANQIAAGEVVQRPASVVKELLENAIDAQATSVQLIVKEAGKQLVQVVDNGAGMSETDARMCFERHATSKIRTTEDLFRIRTMGFRGEAMASIGAVAQVELKTKPQGAETGTKLVIEGSEVVLQEPVVTPEGTSIAVKNLFYNVPARRNFLKSNAVEMRHILEEFQRVALAYPEVSFTLHHNDMEVFNLPATKLSQRIVSIFGSNYKNQMAYCEEDTGFLVVKGYVGKPEHAKKTRGEQFFYVNNRFVKSGYLNHAVMTAFEGLVAKENHPFYVLFIEIDPEKIDINVHPTKTEIKFEDEKTVYAIVHAAVKRALGAYNIAPSLDFEQDVNYAPLQPIRLQGGFNSEFEPEKKAESKATSSGGSTSFPGFTPPAPATKRATSRGWEQLYEPMRNAEPDELESTVASSGTGLLSDAFAAPDTAPASTKKAIQIHQKYLLVQVKSGMMVIDQQAAQERILYEKYIASLQKKTGASQALLFPQTVELSATDAVLIKELSAEFKDMGFQFEDFGGNTIILNGIPADVQAANEKELLEELIEQYKNNSATLKLDKRENLARAMAKRLAARSQARMSDLEMNSLVDKLFACQVPNYTPGGQKTLVIMELSQLHELFLKA</sequence>
<evidence type="ECO:0000256" key="7">
    <source>
        <dbReference type="SAM" id="MobiDB-lite"/>
    </source>
</evidence>
<dbReference type="GO" id="GO:0006298">
    <property type="term" value="P:mismatch repair"/>
    <property type="evidence" value="ECO:0007669"/>
    <property type="project" value="UniProtKB-UniRule"/>
</dbReference>
<comment type="function">
    <text evidence="5">This protein is involved in the repair of mismatches in DNA. It is required for dam-dependent methyl-directed DNA mismatch repair. May act as a 'molecular matchmaker', a protein that promotes the formation of a stable complex between two or more DNA-binding proteins in an ATP-dependent manner without itself being part of a final effector complex.</text>
</comment>
<organism evidence="10 11">
    <name type="scientific">Pontibacter korlensis</name>
    <dbReference type="NCBI Taxonomy" id="400092"/>
    <lineage>
        <taxon>Bacteria</taxon>
        <taxon>Pseudomonadati</taxon>
        <taxon>Bacteroidota</taxon>
        <taxon>Cytophagia</taxon>
        <taxon>Cytophagales</taxon>
        <taxon>Hymenobacteraceae</taxon>
        <taxon>Pontibacter</taxon>
    </lineage>
</organism>
<dbReference type="InterPro" id="IPR036890">
    <property type="entry name" value="HATPase_C_sf"/>
</dbReference>
<dbReference type="RefSeq" id="WP_046308893.1">
    <property type="nucleotide sequence ID" value="NZ_CBCSCY010000014.1"/>
</dbReference>
<dbReference type="Gene3D" id="3.30.1540.20">
    <property type="entry name" value="MutL, C-terminal domain, dimerisation subdomain"/>
    <property type="match status" value="1"/>
</dbReference>
<dbReference type="GO" id="GO:0030983">
    <property type="term" value="F:mismatched DNA binding"/>
    <property type="evidence" value="ECO:0007669"/>
    <property type="project" value="InterPro"/>
</dbReference>
<proteinExistence type="inferred from homology"/>
<gene>
    <name evidence="5" type="primary">mutL</name>
    <name evidence="10" type="ORF">PKOR_02240</name>
</gene>
<name>A0A0E3UVU4_9BACT</name>
<feature type="compositionally biased region" description="Low complexity" evidence="7">
    <location>
        <begin position="370"/>
        <end position="380"/>
    </location>
</feature>
<dbReference type="InterPro" id="IPR020667">
    <property type="entry name" value="DNA_mismatch_repair_MutL"/>
</dbReference>
<dbReference type="SUPFAM" id="SSF55874">
    <property type="entry name" value="ATPase domain of HSP90 chaperone/DNA topoisomerase II/histidine kinase"/>
    <property type="match status" value="1"/>
</dbReference>
<dbReference type="InterPro" id="IPR042121">
    <property type="entry name" value="MutL_C_regsub"/>
</dbReference>
<keyword evidence="4 5" id="KW-0234">DNA repair</keyword>
<accession>A0A0E3UVU4</accession>
<dbReference type="KEGG" id="pko:PKOR_02240"/>
<dbReference type="Pfam" id="PF08676">
    <property type="entry name" value="MutL_C"/>
    <property type="match status" value="1"/>
</dbReference>
<dbReference type="PATRIC" id="fig|400092.3.peg.512"/>
<keyword evidence="11" id="KW-1185">Reference proteome</keyword>
<dbReference type="GO" id="GO:0016887">
    <property type="term" value="F:ATP hydrolysis activity"/>
    <property type="evidence" value="ECO:0007669"/>
    <property type="project" value="InterPro"/>
</dbReference>
<dbReference type="PANTHER" id="PTHR10073">
    <property type="entry name" value="DNA MISMATCH REPAIR PROTEIN MLH, PMS, MUTL"/>
    <property type="match status" value="1"/>
</dbReference>
<dbReference type="GO" id="GO:0005524">
    <property type="term" value="F:ATP binding"/>
    <property type="evidence" value="ECO:0007669"/>
    <property type="project" value="InterPro"/>
</dbReference>
<dbReference type="Gene3D" id="3.30.230.10">
    <property type="match status" value="1"/>
</dbReference>
<dbReference type="GO" id="GO:0140664">
    <property type="term" value="F:ATP-dependent DNA damage sensor activity"/>
    <property type="evidence" value="ECO:0007669"/>
    <property type="project" value="InterPro"/>
</dbReference>
<dbReference type="CDD" id="cd00782">
    <property type="entry name" value="MutL_Trans"/>
    <property type="match status" value="1"/>
</dbReference>
<reference evidence="10 11" key="1">
    <citation type="journal article" date="2015" name="Sci. Rep.">
        <title>Unraveling adaptation of Pontibacter korlensis to radiation and infertility in desert through complete genome and comparative transcriptomic analysis.</title>
        <authorList>
            <person name="Dai J."/>
            <person name="Dai W."/>
            <person name="Qiu C."/>
            <person name="Yang Z."/>
            <person name="Zhang Y."/>
            <person name="Zhou M."/>
            <person name="Zhang L."/>
            <person name="Fang C."/>
            <person name="Gao Q."/>
            <person name="Yang Q."/>
            <person name="Li X."/>
            <person name="Wang Z."/>
            <person name="Wang Z."/>
            <person name="Jia Z."/>
            <person name="Chen X."/>
        </authorList>
    </citation>
    <scope>NUCLEOTIDE SEQUENCE [LARGE SCALE GENOMIC DNA]</scope>
    <source>
        <strain evidence="10 11">X14-1T</strain>
    </source>
</reference>
<dbReference type="HAMAP" id="MF_00149">
    <property type="entry name" value="DNA_mis_repair"/>
    <property type="match status" value="1"/>
</dbReference>
<dbReference type="CDD" id="cd16926">
    <property type="entry name" value="HATPase_MutL-MLH-PMS-like"/>
    <property type="match status" value="1"/>
</dbReference>
<dbReference type="SUPFAM" id="SSF54211">
    <property type="entry name" value="Ribosomal protein S5 domain 2-like"/>
    <property type="match status" value="1"/>
</dbReference>
<dbReference type="Pfam" id="PF01119">
    <property type="entry name" value="DNA_mis_repair"/>
    <property type="match status" value="1"/>
</dbReference>
<dbReference type="InterPro" id="IPR014790">
    <property type="entry name" value="MutL_C"/>
</dbReference>
<dbReference type="OrthoDB" id="9763467at2"/>
<dbReference type="InterPro" id="IPR037198">
    <property type="entry name" value="MutL_C_sf"/>
</dbReference>
<dbReference type="SMART" id="SM01340">
    <property type="entry name" value="DNA_mis_repair"/>
    <property type="match status" value="1"/>
</dbReference>
<dbReference type="PANTHER" id="PTHR10073:SF12">
    <property type="entry name" value="DNA MISMATCH REPAIR PROTEIN MLH1"/>
    <property type="match status" value="1"/>
</dbReference>
<keyword evidence="6" id="KW-0175">Coiled coil</keyword>
<dbReference type="InterPro" id="IPR014721">
    <property type="entry name" value="Ribsml_uS5_D2-typ_fold_subgr"/>
</dbReference>
<evidence type="ECO:0000259" key="9">
    <source>
        <dbReference type="SMART" id="SM01340"/>
    </source>
</evidence>
<comment type="similarity">
    <text evidence="1 5">Belongs to the DNA mismatch repair MutL/HexB family.</text>
</comment>
<evidence type="ECO:0000256" key="6">
    <source>
        <dbReference type="SAM" id="Coils"/>
    </source>
</evidence>
<dbReference type="InterPro" id="IPR020568">
    <property type="entry name" value="Ribosomal_Su5_D2-typ_SF"/>
</dbReference>
<dbReference type="Gene3D" id="3.30.565.10">
    <property type="entry name" value="Histidine kinase-like ATPase, C-terminal domain"/>
    <property type="match status" value="1"/>
</dbReference>
<dbReference type="SUPFAM" id="SSF118116">
    <property type="entry name" value="DNA mismatch repair protein MutL"/>
    <property type="match status" value="1"/>
</dbReference>
<feature type="region of interest" description="Disordered" evidence="7">
    <location>
        <begin position="360"/>
        <end position="392"/>
    </location>
</feature>
<feature type="domain" description="DNA mismatch repair protein S5" evidence="9">
    <location>
        <begin position="209"/>
        <end position="327"/>
    </location>
</feature>
<dbReference type="GO" id="GO:0032300">
    <property type="term" value="C:mismatch repair complex"/>
    <property type="evidence" value="ECO:0007669"/>
    <property type="project" value="InterPro"/>
</dbReference>
<protein>
    <recommendedName>
        <fullName evidence="2 5">DNA mismatch repair protein MutL</fullName>
    </recommendedName>
</protein>
<evidence type="ECO:0000256" key="4">
    <source>
        <dbReference type="ARBA" id="ARBA00023204"/>
    </source>
</evidence>
<dbReference type="Pfam" id="PF13589">
    <property type="entry name" value="HATPase_c_3"/>
    <property type="match status" value="1"/>
</dbReference>
<dbReference type="Proteomes" id="UP000033109">
    <property type="component" value="Chromosome"/>
</dbReference>
<evidence type="ECO:0000256" key="5">
    <source>
        <dbReference type="HAMAP-Rule" id="MF_00149"/>
    </source>
</evidence>
<feature type="domain" description="MutL C-terminal dimerisation" evidence="8">
    <location>
        <begin position="440"/>
        <end position="581"/>
    </location>
</feature>